<organism evidence="1 2">
    <name type="scientific">Actinocorallia longicatena</name>
    <dbReference type="NCBI Taxonomy" id="111803"/>
    <lineage>
        <taxon>Bacteria</taxon>
        <taxon>Bacillati</taxon>
        <taxon>Actinomycetota</taxon>
        <taxon>Actinomycetes</taxon>
        <taxon>Streptosporangiales</taxon>
        <taxon>Thermomonosporaceae</taxon>
        <taxon>Actinocorallia</taxon>
    </lineage>
</organism>
<protein>
    <submittedName>
        <fullName evidence="1">Uncharacterized protein</fullName>
    </submittedName>
</protein>
<proteinExistence type="predicted"/>
<evidence type="ECO:0000313" key="1">
    <source>
        <dbReference type="EMBL" id="GAA3237593.1"/>
    </source>
</evidence>
<name>A0ABP6QKZ3_9ACTN</name>
<keyword evidence="2" id="KW-1185">Reference proteome</keyword>
<gene>
    <name evidence="1" type="ORF">GCM10010468_72590</name>
</gene>
<dbReference type="EMBL" id="BAAAUV010000033">
    <property type="protein sequence ID" value="GAA3237593.1"/>
    <property type="molecule type" value="Genomic_DNA"/>
</dbReference>
<accession>A0ABP6QKZ3</accession>
<evidence type="ECO:0000313" key="2">
    <source>
        <dbReference type="Proteomes" id="UP001501237"/>
    </source>
</evidence>
<sequence length="70" mass="7783">MEYSAQQTLAELTDEFAGWRIGRGGSGHWWAVRENDLIRTPHVEELRATLTSLAESLTHGRTGELADMVG</sequence>
<comment type="caution">
    <text evidence="1">The sequence shown here is derived from an EMBL/GenBank/DDBJ whole genome shotgun (WGS) entry which is preliminary data.</text>
</comment>
<reference evidence="2" key="1">
    <citation type="journal article" date="2019" name="Int. J. Syst. Evol. Microbiol.">
        <title>The Global Catalogue of Microorganisms (GCM) 10K type strain sequencing project: providing services to taxonomists for standard genome sequencing and annotation.</title>
        <authorList>
            <consortium name="The Broad Institute Genomics Platform"/>
            <consortium name="The Broad Institute Genome Sequencing Center for Infectious Disease"/>
            <person name="Wu L."/>
            <person name="Ma J."/>
        </authorList>
    </citation>
    <scope>NUCLEOTIDE SEQUENCE [LARGE SCALE GENOMIC DNA]</scope>
    <source>
        <strain evidence="2">JCM 9377</strain>
    </source>
</reference>
<dbReference type="Proteomes" id="UP001501237">
    <property type="component" value="Unassembled WGS sequence"/>
</dbReference>